<dbReference type="GO" id="GO:0000160">
    <property type="term" value="P:phosphorelay signal transduction system"/>
    <property type="evidence" value="ECO:0007669"/>
    <property type="project" value="InterPro"/>
</dbReference>
<dbReference type="AlphaFoldDB" id="A0A3B0TH36"/>
<sequence length="181" mass="19382">MRSAPGAGSTFTVELPLERATDAERSAANRAPAPTPEAVVEKLRILAAEDNIVNQAVLKNFLHTAGHDVEFVENGLLAVEACKTQEFDIVLMDISMPVMDGVEALREIRFLERERGAGSGVPMIAVSAHAMSEQIDEYLQAGFDGYITKPVKPAELHLEIARVIESYRDAASPAVAAPGAA</sequence>
<keyword evidence="1" id="KW-0597">Phosphoprotein</keyword>
<gene>
    <name evidence="3" type="ORF">MNBD_ALPHA05-1530</name>
</gene>
<proteinExistence type="predicted"/>
<evidence type="ECO:0000259" key="2">
    <source>
        <dbReference type="PROSITE" id="PS50110"/>
    </source>
</evidence>
<organism evidence="3">
    <name type="scientific">hydrothermal vent metagenome</name>
    <dbReference type="NCBI Taxonomy" id="652676"/>
    <lineage>
        <taxon>unclassified sequences</taxon>
        <taxon>metagenomes</taxon>
        <taxon>ecological metagenomes</taxon>
    </lineage>
</organism>
<dbReference type="Pfam" id="PF00072">
    <property type="entry name" value="Response_reg"/>
    <property type="match status" value="1"/>
</dbReference>
<dbReference type="PANTHER" id="PTHR45339:SF3">
    <property type="entry name" value="HISTIDINE KINASE"/>
    <property type="match status" value="1"/>
</dbReference>
<feature type="domain" description="Response regulatory" evidence="2">
    <location>
        <begin position="44"/>
        <end position="164"/>
    </location>
</feature>
<dbReference type="PROSITE" id="PS50110">
    <property type="entry name" value="RESPONSE_REGULATORY"/>
    <property type="match status" value="1"/>
</dbReference>
<dbReference type="InterPro" id="IPR011006">
    <property type="entry name" value="CheY-like_superfamily"/>
</dbReference>
<protein>
    <recommendedName>
        <fullName evidence="2">Response regulatory domain-containing protein</fullName>
    </recommendedName>
</protein>
<dbReference type="PANTHER" id="PTHR45339">
    <property type="entry name" value="HYBRID SIGNAL TRANSDUCTION HISTIDINE KINASE J"/>
    <property type="match status" value="1"/>
</dbReference>
<dbReference type="SUPFAM" id="SSF52172">
    <property type="entry name" value="CheY-like"/>
    <property type="match status" value="1"/>
</dbReference>
<name>A0A3B0TH36_9ZZZZ</name>
<accession>A0A3B0TH36</accession>
<dbReference type="CDD" id="cd17546">
    <property type="entry name" value="REC_hyHK_CKI1_RcsC-like"/>
    <property type="match status" value="1"/>
</dbReference>
<dbReference type="InterPro" id="IPR001789">
    <property type="entry name" value="Sig_transdc_resp-reg_receiver"/>
</dbReference>
<evidence type="ECO:0000313" key="3">
    <source>
        <dbReference type="EMBL" id="VAW06356.1"/>
    </source>
</evidence>
<evidence type="ECO:0000256" key="1">
    <source>
        <dbReference type="ARBA" id="ARBA00022553"/>
    </source>
</evidence>
<dbReference type="EMBL" id="UOEH01000515">
    <property type="protein sequence ID" value="VAW06356.1"/>
    <property type="molecule type" value="Genomic_DNA"/>
</dbReference>
<reference evidence="3" key="1">
    <citation type="submission" date="2018-06" db="EMBL/GenBank/DDBJ databases">
        <authorList>
            <person name="Zhirakovskaya E."/>
        </authorList>
    </citation>
    <scope>NUCLEOTIDE SEQUENCE</scope>
</reference>
<dbReference type="SMART" id="SM00448">
    <property type="entry name" value="REC"/>
    <property type="match status" value="1"/>
</dbReference>
<dbReference type="Gene3D" id="3.40.50.2300">
    <property type="match status" value="1"/>
</dbReference>